<organism evidence="2 3">
    <name type="scientific">Streptomyces polychromogenes</name>
    <dbReference type="NCBI Taxonomy" id="67342"/>
    <lineage>
        <taxon>Bacteria</taxon>
        <taxon>Bacillati</taxon>
        <taxon>Actinomycetota</taxon>
        <taxon>Actinomycetes</taxon>
        <taxon>Kitasatosporales</taxon>
        <taxon>Streptomycetaceae</taxon>
        <taxon>Streptomyces</taxon>
    </lineage>
</organism>
<dbReference type="EMBL" id="BAAABV010000009">
    <property type="protein sequence ID" value="GAA0274765.1"/>
    <property type="molecule type" value="Genomic_DNA"/>
</dbReference>
<evidence type="ECO:0000313" key="3">
    <source>
        <dbReference type="Proteomes" id="UP001501867"/>
    </source>
</evidence>
<proteinExistence type="predicted"/>
<dbReference type="Proteomes" id="UP001501867">
    <property type="component" value="Unassembled WGS sequence"/>
</dbReference>
<comment type="caution">
    <text evidence="2">The sequence shown here is derived from an EMBL/GenBank/DDBJ whole genome shotgun (WGS) entry which is preliminary data.</text>
</comment>
<name>A0ABN0V4L9_9ACTN</name>
<evidence type="ECO:0000256" key="1">
    <source>
        <dbReference type="SAM" id="MobiDB-lite"/>
    </source>
</evidence>
<sequence>MRRHARRPSYGSYGDPGQPVRSRFHSPIVHAARYCAGLLWTRESVVGEFSLGHFDPVVEVVGRLE</sequence>
<reference evidence="2 3" key="1">
    <citation type="journal article" date="2019" name="Int. J. Syst. Evol. Microbiol.">
        <title>The Global Catalogue of Microorganisms (GCM) 10K type strain sequencing project: providing services to taxonomists for standard genome sequencing and annotation.</title>
        <authorList>
            <consortium name="The Broad Institute Genomics Platform"/>
            <consortium name="The Broad Institute Genome Sequencing Center for Infectious Disease"/>
            <person name="Wu L."/>
            <person name="Ma J."/>
        </authorList>
    </citation>
    <scope>NUCLEOTIDE SEQUENCE [LARGE SCALE GENOMIC DNA]</scope>
    <source>
        <strain evidence="2 3">JCM 4505</strain>
    </source>
</reference>
<feature type="region of interest" description="Disordered" evidence="1">
    <location>
        <begin position="1"/>
        <end position="21"/>
    </location>
</feature>
<accession>A0ABN0V4L9</accession>
<protein>
    <submittedName>
        <fullName evidence="2">Uncharacterized protein</fullName>
    </submittedName>
</protein>
<keyword evidence="3" id="KW-1185">Reference proteome</keyword>
<evidence type="ECO:0000313" key="2">
    <source>
        <dbReference type="EMBL" id="GAA0274765.1"/>
    </source>
</evidence>
<gene>
    <name evidence="2" type="ORF">GCM10010302_10450</name>
</gene>